<proteinExistence type="predicted"/>
<dbReference type="Gene3D" id="3.50.50.60">
    <property type="entry name" value="FAD/NAD(P)-binding domain"/>
    <property type="match status" value="2"/>
</dbReference>
<sequence length="532" mass="59302">MIRLTELKIPVQLVTDDNKEIELLYQLLNDKYKIKKSDVIELSIFKKAIDARKKHQVIYVYSVDLVCRDEQKILSRKYPNCSIATTPNFNPTITGDLKLKHRPVVIGFGPSGIFASLLLARLGYNPIVLERGLDADTRTKNVEAFWQTGNYNESSTILFGEGGAGTFSDGKLTTLINDFRCHYVLEALHKHGAPKEILYNNKPHVGTNVLKEIIKNIRKEIISLGGEVRFNSFVTDFNIENNELKSLVVNHKEVILTDLCLMGIGHSARETFETIYQKGLNIEQKAFSLGVRIEHPQSLINQSQYGDFAQYLEPAAYKLSYQSKTGRSAYSFCMCPGGYVMCATSEEGGVVTNGMSESKRDGDNANAALLVNVLPKDFHSDHPLAGMYFQRAIEQKAFEVVGKNYYAPIQLVGDFLEDRVSTKIGSVKPTYLPGYRFVKLSDILPNYVTDTLREALIDFDHKIKGFAMADAVLTGVETRSSSPIRILRDDEGMSNIKGIYPMGEGAGYAGGIMSSAVDGLKQVERLIKVYGL</sequence>
<dbReference type="InterPro" id="IPR036188">
    <property type="entry name" value="FAD/NAD-bd_sf"/>
</dbReference>
<dbReference type="PIRSF" id="PIRSF038984">
    <property type="entry name" value="FAD_binding_protein"/>
    <property type="match status" value="1"/>
</dbReference>
<protein>
    <submittedName>
        <fullName evidence="2">FAD-dependent oxidoreductase</fullName>
    </submittedName>
</protein>
<dbReference type="SUPFAM" id="SSF51905">
    <property type="entry name" value="FAD/NAD(P)-binding domain"/>
    <property type="match status" value="1"/>
</dbReference>
<dbReference type="Proteomes" id="UP000032737">
    <property type="component" value="Chromosome"/>
</dbReference>
<accession>U4KQU2</accession>
<reference evidence="2 3" key="1">
    <citation type="journal article" date="2013" name="J. Mol. Microbiol. Biotechnol.">
        <title>Analysis of the Complete Genomes of Acholeplasma brassicae , A. palmae and A. laidlawii and Their Comparison to the Obligate Parasites from ' Candidatus Phytoplasma'.</title>
        <authorList>
            <person name="Kube M."/>
            <person name="Siewert C."/>
            <person name="Migdoll A.M."/>
            <person name="Duduk B."/>
            <person name="Holz S."/>
            <person name="Rabus R."/>
            <person name="Seemuller E."/>
            <person name="Mitrovic J."/>
            <person name="Muller I."/>
            <person name="Buttner C."/>
            <person name="Reinhardt R."/>
        </authorList>
    </citation>
    <scope>NUCLEOTIDE SEQUENCE [LARGE SCALE GENOMIC DNA]</scope>
    <source>
        <strain evidence="3">0502</strain>
    </source>
</reference>
<dbReference type="Gene3D" id="3.30.70.2700">
    <property type="match status" value="1"/>
</dbReference>
<dbReference type="RefSeq" id="WP_030004021.1">
    <property type="nucleotide sequence ID" value="NC_022549.1"/>
</dbReference>
<gene>
    <name evidence="2" type="ORF">BN85301320</name>
</gene>
<organism evidence="2 3">
    <name type="scientific">Acholeplasma brassicae</name>
    <dbReference type="NCBI Taxonomy" id="61635"/>
    <lineage>
        <taxon>Bacteria</taxon>
        <taxon>Bacillati</taxon>
        <taxon>Mycoplasmatota</taxon>
        <taxon>Mollicutes</taxon>
        <taxon>Acholeplasmatales</taxon>
        <taxon>Acholeplasmataceae</taxon>
        <taxon>Acholeplasma</taxon>
    </lineage>
</organism>
<name>U4KQU2_9MOLU</name>
<evidence type="ECO:0000313" key="3">
    <source>
        <dbReference type="Proteomes" id="UP000032737"/>
    </source>
</evidence>
<keyword evidence="3" id="KW-1185">Reference proteome</keyword>
<dbReference type="InterPro" id="IPR049516">
    <property type="entry name" value="FAD-depend_C"/>
</dbReference>
<dbReference type="EMBL" id="FO681348">
    <property type="protein sequence ID" value="CCV65153.1"/>
    <property type="molecule type" value="Genomic_DNA"/>
</dbReference>
<dbReference type="KEGG" id="abra:BN85301320"/>
<dbReference type="Pfam" id="PF21688">
    <property type="entry name" value="FAD-depend_C"/>
    <property type="match status" value="1"/>
</dbReference>
<evidence type="ECO:0000313" key="2">
    <source>
        <dbReference type="EMBL" id="CCV65153.1"/>
    </source>
</evidence>
<dbReference type="OrthoDB" id="9772594at2"/>
<feature type="domain" description="FAD-dependent protein C-terminal" evidence="1">
    <location>
        <begin position="287"/>
        <end position="480"/>
    </location>
</feature>
<dbReference type="AlphaFoldDB" id="U4KQU2"/>
<dbReference type="PANTHER" id="PTHR42842">
    <property type="entry name" value="FAD/NAD(P)-BINDING OXIDOREDUCTASE"/>
    <property type="match status" value="1"/>
</dbReference>
<dbReference type="PANTHER" id="PTHR42842:SF3">
    <property type="entry name" value="FAD_NAD(P)-BINDING OXIDOREDUCTASE FAMILY PROTEIN"/>
    <property type="match status" value="1"/>
</dbReference>
<evidence type="ECO:0000259" key="1">
    <source>
        <dbReference type="Pfam" id="PF21688"/>
    </source>
</evidence>
<dbReference type="HOGENOM" id="CLU_028644_3_0_14"/>
<dbReference type="InterPro" id="IPR028348">
    <property type="entry name" value="FAD-binding_protein"/>
</dbReference>